<gene>
    <name evidence="1" type="ORF">METZ01_LOCUS239133</name>
</gene>
<dbReference type="EMBL" id="UINC01061083">
    <property type="protein sequence ID" value="SVB86279.1"/>
    <property type="molecule type" value="Genomic_DNA"/>
</dbReference>
<dbReference type="AlphaFoldDB" id="A0A382HGF7"/>
<reference evidence="1" key="1">
    <citation type="submission" date="2018-05" db="EMBL/GenBank/DDBJ databases">
        <authorList>
            <person name="Lanie J.A."/>
            <person name="Ng W.-L."/>
            <person name="Kazmierczak K.M."/>
            <person name="Andrzejewski T.M."/>
            <person name="Davidsen T.M."/>
            <person name="Wayne K.J."/>
            <person name="Tettelin H."/>
            <person name="Glass J.I."/>
            <person name="Rusch D."/>
            <person name="Podicherti R."/>
            <person name="Tsui H.-C.T."/>
            <person name="Winkler M.E."/>
        </authorList>
    </citation>
    <scope>NUCLEOTIDE SEQUENCE</scope>
</reference>
<evidence type="ECO:0000313" key="1">
    <source>
        <dbReference type="EMBL" id="SVB86279.1"/>
    </source>
</evidence>
<organism evidence="1">
    <name type="scientific">marine metagenome</name>
    <dbReference type="NCBI Taxonomy" id="408172"/>
    <lineage>
        <taxon>unclassified sequences</taxon>
        <taxon>metagenomes</taxon>
        <taxon>ecological metagenomes</taxon>
    </lineage>
</organism>
<sequence length="23" mass="2677">MKDDKCVLAFLIVEKKNIMPEIV</sequence>
<name>A0A382HGF7_9ZZZZ</name>
<protein>
    <submittedName>
        <fullName evidence="1">Uncharacterized protein</fullName>
    </submittedName>
</protein>
<proteinExistence type="predicted"/>
<accession>A0A382HGF7</accession>